<sequence length="118" mass="13296">MSFQIDIADDETWKKELTGSPGTVQVVEVYQGWCGPCKAIVANFKRLYFDLGDRPLKFYTANCQKVEALKQYQGHCMPVFLFYKDNKLQQKVEGVQAPVLARHVEQLSAEAAKAIPVA</sequence>
<evidence type="ECO:0000313" key="2">
    <source>
        <dbReference type="EMBL" id="KAK9806893.1"/>
    </source>
</evidence>
<dbReference type="Gene3D" id="3.40.30.10">
    <property type="entry name" value="Glutaredoxin"/>
    <property type="match status" value="1"/>
</dbReference>
<protein>
    <recommendedName>
        <fullName evidence="1">Thioredoxin domain-containing protein</fullName>
    </recommendedName>
</protein>
<dbReference type="AlphaFoldDB" id="A0AAW1PEL5"/>
<dbReference type="PANTHER" id="PTHR46135">
    <property type="entry name" value="NME/NM23 FAMILY MEMBER 8"/>
    <property type="match status" value="1"/>
</dbReference>
<dbReference type="InterPro" id="IPR036249">
    <property type="entry name" value="Thioredoxin-like_sf"/>
</dbReference>
<dbReference type="Pfam" id="PF00085">
    <property type="entry name" value="Thioredoxin"/>
    <property type="match status" value="1"/>
</dbReference>
<dbReference type="PROSITE" id="PS00194">
    <property type="entry name" value="THIOREDOXIN_1"/>
    <property type="match status" value="1"/>
</dbReference>
<dbReference type="PROSITE" id="PS51352">
    <property type="entry name" value="THIOREDOXIN_2"/>
    <property type="match status" value="1"/>
</dbReference>
<organism evidence="2 3">
    <name type="scientific">[Myrmecia] bisecta</name>
    <dbReference type="NCBI Taxonomy" id="41462"/>
    <lineage>
        <taxon>Eukaryota</taxon>
        <taxon>Viridiplantae</taxon>
        <taxon>Chlorophyta</taxon>
        <taxon>core chlorophytes</taxon>
        <taxon>Trebouxiophyceae</taxon>
        <taxon>Trebouxiales</taxon>
        <taxon>Trebouxiaceae</taxon>
        <taxon>Myrmecia</taxon>
    </lineage>
</organism>
<dbReference type="InterPro" id="IPR013766">
    <property type="entry name" value="Thioredoxin_domain"/>
</dbReference>
<dbReference type="SUPFAM" id="SSF52833">
    <property type="entry name" value="Thioredoxin-like"/>
    <property type="match status" value="1"/>
</dbReference>
<evidence type="ECO:0000259" key="1">
    <source>
        <dbReference type="PROSITE" id="PS51352"/>
    </source>
</evidence>
<evidence type="ECO:0000313" key="3">
    <source>
        <dbReference type="Proteomes" id="UP001489004"/>
    </source>
</evidence>
<dbReference type="PANTHER" id="PTHR46135:SF3">
    <property type="entry name" value="NME_NM23 FAMILY MEMBER 8"/>
    <property type="match status" value="1"/>
</dbReference>
<feature type="domain" description="Thioredoxin" evidence="1">
    <location>
        <begin position="1"/>
        <end position="109"/>
    </location>
</feature>
<dbReference type="InterPro" id="IPR017937">
    <property type="entry name" value="Thioredoxin_CS"/>
</dbReference>
<keyword evidence="3" id="KW-1185">Reference proteome</keyword>
<reference evidence="2 3" key="1">
    <citation type="journal article" date="2024" name="Nat. Commun.">
        <title>Phylogenomics reveals the evolutionary origins of lichenization in chlorophyte algae.</title>
        <authorList>
            <person name="Puginier C."/>
            <person name="Libourel C."/>
            <person name="Otte J."/>
            <person name="Skaloud P."/>
            <person name="Haon M."/>
            <person name="Grisel S."/>
            <person name="Petersen M."/>
            <person name="Berrin J.G."/>
            <person name="Delaux P.M."/>
            <person name="Dal Grande F."/>
            <person name="Keller J."/>
        </authorList>
    </citation>
    <scope>NUCLEOTIDE SEQUENCE [LARGE SCALE GENOMIC DNA]</scope>
    <source>
        <strain evidence="2 3">SAG 2043</strain>
    </source>
</reference>
<dbReference type="Proteomes" id="UP001489004">
    <property type="component" value="Unassembled WGS sequence"/>
</dbReference>
<name>A0AAW1PEL5_9CHLO</name>
<comment type="caution">
    <text evidence="2">The sequence shown here is derived from an EMBL/GenBank/DDBJ whole genome shotgun (WGS) entry which is preliminary data.</text>
</comment>
<gene>
    <name evidence="2" type="ORF">WJX72_006603</name>
</gene>
<dbReference type="InterPro" id="IPR051766">
    <property type="entry name" value="TXND_domain-containing"/>
</dbReference>
<accession>A0AAW1PEL5</accession>
<dbReference type="EMBL" id="JALJOR010000013">
    <property type="protein sequence ID" value="KAK9806893.1"/>
    <property type="molecule type" value="Genomic_DNA"/>
</dbReference>
<proteinExistence type="predicted"/>